<comment type="similarity">
    <text evidence="1">Belongs to the UPF0065 (bug) family.</text>
</comment>
<protein>
    <submittedName>
        <fullName evidence="3">Tripartite tricarboxylate transporter family receptor</fullName>
    </submittedName>
</protein>
<keyword evidence="2" id="KW-0732">Signal</keyword>
<dbReference type="STRING" id="35814.BBB42_14385"/>
<dbReference type="AlphaFoldDB" id="A0A158LZA6"/>
<reference evidence="3 4" key="1">
    <citation type="submission" date="2014-03" db="EMBL/GenBank/DDBJ databases">
        <title>Genome sequence of Bordetella holmseii.</title>
        <authorList>
            <person name="Harvill E."/>
            <person name="Goodfield L.L."/>
            <person name="Ivanov Y."/>
            <person name="Meyer J.A."/>
            <person name="Newth C."/>
            <person name="Cassiday P."/>
            <person name="Tondella M.L."/>
            <person name="Liao P."/>
            <person name="Zimmerman J."/>
            <person name="Meert K."/>
            <person name="Wessel D."/>
            <person name="Berger J."/>
            <person name="Dean J.M."/>
            <person name="Holubkov R."/>
            <person name="Burr J."/>
            <person name="Liu T."/>
            <person name="Brinkac L.M."/>
            <person name="Sanka R."/>
            <person name="Kim M."/>
            <person name="Losada L."/>
        </authorList>
    </citation>
    <scope>NUCLEOTIDE SEQUENCE [LARGE SCALE GENOMIC DNA]</scope>
    <source>
        <strain evidence="3 4">CDC-H585-BH</strain>
    </source>
</reference>
<evidence type="ECO:0000256" key="1">
    <source>
        <dbReference type="ARBA" id="ARBA00006987"/>
    </source>
</evidence>
<proteinExistence type="inferred from homology"/>
<dbReference type="Gene3D" id="3.40.190.150">
    <property type="entry name" value="Bordetella uptake gene, domain 1"/>
    <property type="match status" value="1"/>
</dbReference>
<comment type="caution">
    <text evidence="3">The sequence shown here is derived from an EMBL/GenBank/DDBJ whole genome shotgun (WGS) entry which is preliminary data.</text>
</comment>
<dbReference type="GeneID" id="93118986"/>
<dbReference type="InterPro" id="IPR005064">
    <property type="entry name" value="BUG"/>
</dbReference>
<evidence type="ECO:0000313" key="3">
    <source>
        <dbReference type="EMBL" id="KAK86568.1"/>
    </source>
</evidence>
<dbReference type="CDD" id="cd07012">
    <property type="entry name" value="PBP2_Bug_TTT"/>
    <property type="match status" value="1"/>
</dbReference>
<dbReference type="Pfam" id="PF03401">
    <property type="entry name" value="TctC"/>
    <property type="match status" value="1"/>
</dbReference>
<dbReference type="InterPro" id="IPR042100">
    <property type="entry name" value="Bug_dom1"/>
</dbReference>
<dbReference type="PANTHER" id="PTHR42928:SF5">
    <property type="entry name" value="BLR1237 PROTEIN"/>
    <property type="match status" value="1"/>
</dbReference>
<dbReference type="Gene3D" id="3.40.190.10">
    <property type="entry name" value="Periplasmic binding protein-like II"/>
    <property type="match status" value="1"/>
</dbReference>
<dbReference type="Proteomes" id="UP000026682">
    <property type="component" value="Unassembled WGS sequence"/>
</dbReference>
<dbReference type="PANTHER" id="PTHR42928">
    <property type="entry name" value="TRICARBOXYLATE-BINDING PROTEIN"/>
    <property type="match status" value="1"/>
</dbReference>
<feature type="chain" id="PRO_5007628371" evidence="2">
    <location>
        <begin position="30"/>
        <end position="334"/>
    </location>
</feature>
<dbReference type="RefSeq" id="WP_005015683.1">
    <property type="nucleotide sequence ID" value="NZ_JFZZ01000148.1"/>
</dbReference>
<feature type="signal peptide" evidence="2">
    <location>
        <begin position="1"/>
        <end position="29"/>
    </location>
</feature>
<dbReference type="EMBL" id="JFZZ01000148">
    <property type="protein sequence ID" value="KAK86568.1"/>
    <property type="molecule type" value="Genomic_DNA"/>
</dbReference>
<keyword evidence="3" id="KW-0675">Receptor</keyword>
<sequence length="334" mass="35314">MHTYSATRRSMCLAAALAALALGPLAAQAKAPYPDHPIRLVVPFPPGGTTDTLGRLLAPRLAERLGQSVIVENRAGAATQIGAMEVARSPADGYTLLLTGPSTFTANPAVNTQSPYDPLKSFDYLGLTGTMPVILLAHPKAPFKDVKSMVEQAKREPGRMFYGSFGPRSIMHFAGETLNASADVKLTSVAYKGSSPAMTDLLGGQIPMTFDTVVVSAPYVKSDKVSPLAVTTAKRSTLLPDVPTMTEVGYPMDISSWLGIAAPGRSSFLAGMSFGSFKHTPGPGRATHARAVPTVGTPPSRFGRAWVLPQGVHPVCGKIPGDCAWMITRWRLAL</sequence>
<evidence type="ECO:0000256" key="2">
    <source>
        <dbReference type="SAM" id="SignalP"/>
    </source>
</evidence>
<name>A0A158LZA6_9BORD</name>
<dbReference type="PATRIC" id="fig|1331206.3.peg.3671"/>
<accession>A0A158LZA6</accession>
<dbReference type="SUPFAM" id="SSF53850">
    <property type="entry name" value="Periplasmic binding protein-like II"/>
    <property type="match status" value="1"/>
</dbReference>
<evidence type="ECO:0000313" key="4">
    <source>
        <dbReference type="Proteomes" id="UP000026682"/>
    </source>
</evidence>
<organism evidence="3 4">
    <name type="scientific">Bordetella holmesii CDC-H585-BH</name>
    <dbReference type="NCBI Taxonomy" id="1331206"/>
    <lineage>
        <taxon>Bacteria</taxon>
        <taxon>Pseudomonadati</taxon>
        <taxon>Pseudomonadota</taxon>
        <taxon>Betaproteobacteria</taxon>
        <taxon>Burkholderiales</taxon>
        <taxon>Alcaligenaceae</taxon>
        <taxon>Bordetella</taxon>
    </lineage>
</organism>
<gene>
    <name evidence="3" type="ORF">L497_2264</name>
</gene>